<dbReference type="RefSeq" id="WP_020332403.1">
    <property type="nucleotide sequence ID" value="NZ_ASXS01000031.1"/>
</dbReference>
<evidence type="ECO:0000313" key="1">
    <source>
        <dbReference type="EMBL" id="EPP19548.1"/>
    </source>
</evidence>
<accession>S7HV41</accession>
<keyword evidence="1" id="KW-0808">Transferase</keyword>
<comment type="caution">
    <text evidence="1">The sequence shown here is derived from an EMBL/GenBank/DDBJ whole genome shotgun (WGS) entry which is preliminary data.</text>
</comment>
<reference evidence="1 2" key="1">
    <citation type="journal article" date="2013" name="Gut Pathog.">
        <title>Evidence of a new metabolic capacity in an emerging diarrheal pathogen: lessons from the draft genomes of Vibrio fluvialis strains PG41 and I21563.</title>
        <authorList>
            <person name="Khatri I."/>
            <person name="Mahajan S."/>
            <person name="Dureja C."/>
            <person name="Subramanian S."/>
            <person name="Raychaudhuri S."/>
        </authorList>
    </citation>
    <scope>NUCLEOTIDE SEQUENCE [LARGE SCALE GENOMIC DNA]</scope>
    <source>
        <strain evidence="1 2">PG41</strain>
    </source>
</reference>
<dbReference type="SUPFAM" id="SSF53756">
    <property type="entry name" value="UDP-Glycosyltransferase/glycogen phosphorylase"/>
    <property type="match status" value="1"/>
</dbReference>
<protein>
    <submittedName>
        <fullName evidence="1">Putative glycosyltransferase</fullName>
    </submittedName>
</protein>
<dbReference type="PATRIC" id="fig|1336752.4.peg.4581"/>
<dbReference type="Gene3D" id="3.40.50.2000">
    <property type="entry name" value="Glycogen Phosphorylase B"/>
    <property type="match status" value="1"/>
</dbReference>
<dbReference type="GO" id="GO:0016740">
    <property type="term" value="F:transferase activity"/>
    <property type="evidence" value="ECO:0007669"/>
    <property type="project" value="UniProtKB-KW"/>
</dbReference>
<sequence>MDLIYLSPVPWNSIAQRPHFFIKQAIIFGFKNIIWVNPTPSRFPQLSDFRRLVSPFEANSFEVPENIKIINPRLAPIEPINFIYKKVNNTKMNNIVHEIKSHMKYETCHIVIGKPSLLASYLLDNIECRSSALDIMDNFPFFFQGMAKRSVSKILNNLISRVDICLYSCSTLKDIYNLPDERSLLTLNACDSTLFETARNLQRLDRNPHKLIFGYVGTIATWFDWEAVCGLAKNYPESEVRVIGPNYSSVPTGLLKNIKLFPAVEHSAIGRVISDFDYGIIPFKVNDLTDSVDPVKYYEYRAYDLPVISTRFGQMARRIDSQCVYDFQTFSIEKTIKSEDTITWSERFAPFFNRLSL</sequence>
<proteinExistence type="predicted"/>
<dbReference type="AlphaFoldDB" id="S7HV41"/>
<organism evidence="1 2">
    <name type="scientific">Vibrio fluvialis PG41</name>
    <dbReference type="NCBI Taxonomy" id="1336752"/>
    <lineage>
        <taxon>Bacteria</taxon>
        <taxon>Pseudomonadati</taxon>
        <taxon>Pseudomonadota</taxon>
        <taxon>Gammaproteobacteria</taxon>
        <taxon>Vibrionales</taxon>
        <taxon>Vibrionaceae</taxon>
        <taxon>Vibrio</taxon>
    </lineage>
</organism>
<dbReference type="EMBL" id="ASXS01000031">
    <property type="protein sequence ID" value="EPP19548.1"/>
    <property type="molecule type" value="Genomic_DNA"/>
</dbReference>
<evidence type="ECO:0000313" key="2">
    <source>
        <dbReference type="Proteomes" id="UP000014854"/>
    </source>
</evidence>
<dbReference type="Proteomes" id="UP000014854">
    <property type="component" value="Unassembled WGS sequence"/>
</dbReference>
<gene>
    <name evidence="1" type="ORF">L910_3216</name>
</gene>
<name>S7HV41_VIBFL</name>